<protein>
    <recommendedName>
        <fullName evidence="3">Acyl-protein thioesterase 1</fullName>
        <ecNumber evidence="2">3.1.2.22</ecNumber>
    </recommendedName>
    <alternativeName>
        <fullName evidence="8">Palmitoyl-protein hydrolase</fullName>
    </alternativeName>
</protein>
<accession>A0A8H7CVZ9</accession>
<dbReference type="EMBL" id="JACAZI010000009">
    <property type="protein sequence ID" value="KAF7352375.1"/>
    <property type="molecule type" value="Genomic_DNA"/>
</dbReference>
<dbReference type="Proteomes" id="UP000620124">
    <property type="component" value="Unassembled WGS sequence"/>
</dbReference>
<keyword evidence="10" id="KW-0812">Transmembrane</keyword>
<keyword evidence="6" id="KW-0443">Lipid metabolism</keyword>
<evidence type="ECO:0000256" key="2">
    <source>
        <dbReference type="ARBA" id="ARBA00012423"/>
    </source>
</evidence>
<feature type="transmembrane region" description="Helical" evidence="10">
    <location>
        <begin position="12"/>
        <end position="30"/>
    </location>
</feature>
<dbReference type="AlphaFoldDB" id="A0A8H7CVZ9"/>
<dbReference type="GO" id="GO:0006631">
    <property type="term" value="P:fatty acid metabolic process"/>
    <property type="evidence" value="ECO:0007669"/>
    <property type="project" value="UniProtKB-KW"/>
</dbReference>
<dbReference type="EC" id="3.1.2.22" evidence="2"/>
<dbReference type="GO" id="GO:0052689">
    <property type="term" value="F:carboxylic ester hydrolase activity"/>
    <property type="evidence" value="ECO:0007669"/>
    <property type="project" value="UniProtKB-KW"/>
</dbReference>
<evidence type="ECO:0000256" key="8">
    <source>
        <dbReference type="ARBA" id="ARBA00031195"/>
    </source>
</evidence>
<sequence>MPVPPLRSVLSAFTPLAATIVVGLAAIAYFNTYTGVAYLTAQLAKPMAAIAPLRFITVPALSRHTATVIFVHGLGDTGNGWKPVADMFKSEMPHVKWVLPHAPSMSVTANGGMVMPSWFDIFSFGFDSREDQAGMLKTVHSLNQLITAEVDAGIPANRIVLGGFSQGGAMTLLTGLTAERKLAGLAVLSGWLPLRERFKAMASDHAASLPIFWGQGADDPLVKPELARRSADFVIEQIRTPVAPSTGELKGLSYNSYDGVGHSTNQQELEDLKAWLKKALPPASE</sequence>
<dbReference type="GO" id="GO:0005737">
    <property type="term" value="C:cytoplasm"/>
    <property type="evidence" value="ECO:0007669"/>
    <property type="project" value="TreeGrafter"/>
</dbReference>
<keyword evidence="5" id="KW-0378">Hydrolase</keyword>
<dbReference type="GO" id="GO:0008474">
    <property type="term" value="F:palmitoyl-(protein) hydrolase activity"/>
    <property type="evidence" value="ECO:0007669"/>
    <property type="project" value="UniProtKB-EC"/>
</dbReference>
<evidence type="ECO:0000256" key="5">
    <source>
        <dbReference type="ARBA" id="ARBA00022801"/>
    </source>
</evidence>
<dbReference type="InterPro" id="IPR003140">
    <property type="entry name" value="PLipase/COase/thioEstase"/>
</dbReference>
<keyword evidence="4" id="KW-0719">Serine esterase</keyword>
<dbReference type="OrthoDB" id="2418081at2759"/>
<evidence type="ECO:0000256" key="3">
    <source>
        <dbReference type="ARBA" id="ARBA00014923"/>
    </source>
</evidence>
<keyword evidence="10" id="KW-0472">Membrane</keyword>
<keyword evidence="13" id="KW-1185">Reference proteome</keyword>
<organism evidence="12 13">
    <name type="scientific">Mycena venus</name>
    <dbReference type="NCBI Taxonomy" id="2733690"/>
    <lineage>
        <taxon>Eukaryota</taxon>
        <taxon>Fungi</taxon>
        <taxon>Dikarya</taxon>
        <taxon>Basidiomycota</taxon>
        <taxon>Agaricomycotina</taxon>
        <taxon>Agaricomycetes</taxon>
        <taxon>Agaricomycetidae</taxon>
        <taxon>Agaricales</taxon>
        <taxon>Marasmiineae</taxon>
        <taxon>Mycenaceae</taxon>
        <taxon>Mycena</taxon>
    </lineage>
</organism>
<comment type="catalytic activity">
    <reaction evidence="9">
        <text>S-hexadecanoyl-L-cysteinyl-[protein] + H2O = L-cysteinyl-[protein] + hexadecanoate + H(+)</text>
        <dbReference type="Rhea" id="RHEA:19233"/>
        <dbReference type="Rhea" id="RHEA-COMP:10131"/>
        <dbReference type="Rhea" id="RHEA-COMP:11032"/>
        <dbReference type="ChEBI" id="CHEBI:7896"/>
        <dbReference type="ChEBI" id="CHEBI:15377"/>
        <dbReference type="ChEBI" id="CHEBI:15378"/>
        <dbReference type="ChEBI" id="CHEBI:29950"/>
        <dbReference type="ChEBI" id="CHEBI:74151"/>
        <dbReference type="EC" id="3.1.2.22"/>
    </reaction>
</comment>
<evidence type="ECO:0000259" key="11">
    <source>
        <dbReference type="Pfam" id="PF02230"/>
    </source>
</evidence>
<evidence type="ECO:0000256" key="10">
    <source>
        <dbReference type="SAM" id="Phobius"/>
    </source>
</evidence>
<dbReference type="SUPFAM" id="SSF53474">
    <property type="entry name" value="alpha/beta-Hydrolases"/>
    <property type="match status" value="1"/>
</dbReference>
<comment type="similarity">
    <text evidence="1">Belongs to the AB hydrolase superfamily. AB hydrolase 2 family.</text>
</comment>
<dbReference type="InterPro" id="IPR050565">
    <property type="entry name" value="LYPA1-2/EST-like"/>
</dbReference>
<evidence type="ECO:0000256" key="4">
    <source>
        <dbReference type="ARBA" id="ARBA00022487"/>
    </source>
</evidence>
<comment type="caution">
    <text evidence="12">The sequence shown here is derived from an EMBL/GenBank/DDBJ whole genome shotgun (WGS) entry which is preliminary data.</text>
</comment>
<dbReference type="InterPro" id="IPR029058">
    <property type="entry name" value="AB_hydrolase_fold"/>
</dbReference>
<comment type="function">
    <text evidence="7">Hydrolyzes fatty acids from S-acylated cysteine residues in proteins with a strong preference for palmitoylated G-alpha proteins over other acyl substrates. Mediates the deacylation of G-alpha proteins such as GPA1 in vivo, but has weak or no activity toward palmitoylated Ras proteins. Has weak lysophospholipase activity in vitro; however such activity may not exist in vivo.</text>
</comment>
<evidence type="ECO:0000313" key="12">
    <source>
        <dbReference type="EMBL" id="KAF7352375.1"/>
    </source>
</evidence>
<dbReference type="PANTHER" id="PTHR10655:SF17">
    <property type="entry name" value="LYSOPHOSPHOLIPASE-LIKE PROTEIN 1"/>
    <property type="match status" value="1"/>
</dbReference>
<evidence type="ECO:0000256" key="9">
    <source>
        <dbReference type="ARBA" id="ARBA00047337"/>
    </source>
</evidence>
<dbReference type="Gene3D" id="3.40.50.1820">
    <property type="entry name" value="alpha/beta hydrolase"/>
    <property type="match status" value="1"/>
</dbReference>
<gene>
    <name evidence="12" type="ORF">MVEN_01201400</name>
</gene>
<evidence type="ECO:0000313" key="13">
    <source>
        <dbReference type="Proteomes" id="UP000620124"/>
    </source>
</evidence>
<evidence type="ECO:0000256" key="7">
    <source>
        <dbReference type="ARBA" id="ARBA00029392"/>
    </source>
</evidence>
<keyword evidence="6" id="KW-0276">Fatty acid metabolism</keyword>
<keyword evidence="10" id="KW-1133">Transmembrane helix</keyword>
<proteinExistence type="inferred from homology"/>
<dbReference type="Pfam" id="PF02230">
    <property type="entry name" value="Abhydrolase_2"/>
    <property type="match status" value="1"/>
</dbReference>
<feature type="domain" description="Phospholipase/carboxylesterase/thioesterase" evidence="11">
    <location>
        <begin position="60"/>
        <end position="278"/>
    </location>
</feature>
<reference evidence="12" key="1">
    <citation type="submission" date="2020-05" db="EMBL/GenBank/DDBJ databases">
        <title>Mycena genomes resolve the evolution of fungal bioluminescence.</title>
        <authorList>
            <person name="Tsai I.J."/>
        </authorList>
    </citation>
    <scope>NUCLEOTIDE SEQUENCE</scope>
    <source>
        <strain evidence="12">CCC161011</strain>
    </source>
</reference>
<evidence type="ECO:0000256" key="1">
    <source>
        <dbReference type="ARBA" id="ARBA00006499"/>
    </source>
</evidence>
<name>A0A8H7CVZ9_9AGAR</name>
<evidence type="ECO:0000256" key="6">
    <source>
        <dbReference type="ARBA" id="ARBA00022832"/>
    </source>
</evidence>
<dbReference type="PANTHER" id="PTHR10655">
    <property type="entry name" value="LYSOPHOSPHOLIPASE-RELATED"/>
    <property type="match status" value="1"/>
</dbReference>